<organism evidence="1 2">
    <name type="scientific">Pyricularia grisea</name>
    <name type="common">Crabgrass-specific blast fungus</name>
    <name type="synonym">Magnaporthe grisea</name>
    <dbReference type="NCBI Taxonomy" id="148305"/>
    <lineage>
        <taxon>Eukaryota</taxon>
        <taxon>Fungi</taxon>
        <taxon>Dikarya</taxon>
        <taxon>Ascomycota</taxon>
        <taxon>Pezizomycotina</taxon>
        <taxon>Sordariomycetes</taxon>
        <taxon>Sordariomycetidae</taxon>
        <taxon>Magnaporthales</taxon>
        <taxon>Pyriculariaceae</taxon>
        <taxon>Pyricularia</taxon>
    </lineage>
</organism>
<keyword evidence="2" id="KW-1185">Reference proteome</keyword>
<name>A0ABQ8N992_PYRGI</name>
<reference evidence="1" key="1">
    <citation type="submission" date="2021-01" db="EMBL/GenBank/DDBJ databases">
        <title>Deciphering the adaptive evolutionary patterns associated with biogeogrpahic diversity in the finger millet blast pathogen Magnaporthe oryzae in Eastern Africa.</title>
        <authorList>
            <person name="Onyema G."/>
            <person name="Shittu T.A."/>
            <person name="Dodsworth S."/>
            <person name="Devilliers S."/>
            <person name="Muthumeenakshi S."/>
            <person name="Sreenivasaprasad S."/>
        </authorList>
    </citation>
    <scope>NUCLEOTIDE SEQUENCE</scope>
    <source>
        <strain evidence="1">D15/s37</strain>
    </source>
</reference>
<accession>A0ABQ8N992</accession>
<sequence length="190" mass="21414">MMLIRRKGKTVAEDTAGVVGHQKQQEAQDEDRLCNVIRAQICHDLFREQFGGRLSTFCLSLTVLGKLGVKRGKPWCVLESQAWVMWIARASKFDFVLGVTGVTNTLFVDRGRTESCMVWKPEPHQSTIGKKNFNRRFLSRYETVAILYVLEVARNGCGRVEHEGEEIASTGFCMRDSWTSLASEAPAAVR</sequence>
<dbReference type="EMBL" id="JABSND010000247">
    <property type="protein sequence ID" value="KAI6293390.1"/>
    <property type="molecule type" value="Genomic_DNA"/>
</dbReference>
<evidence type="ECO:0000313" key="2">
    <source>
        <dbReference type="Proteomes" id="UP001059893"/>
    </source>
</evidence>
<comment type="caution">
    <text evidence="1">The sequence shown here is derived from an EMBL/GenBank/DDBJ whole genome shotgun (WGS) entry which is preliminary data.</text>
</comment>
<evidence type="ECO:0000313" key="1">
    <source>
        <dbReference type="EMBL" id="KAI6293390.1"/>
    </source>
</evidence>
<dbReference type="Proteomes" id="UP001059893">
    <property type="component" value="Unassembled WGS sequence"/>
</dbReference>
<gene>
    <name evidence="1" type="ORF">MCOR33_009178</name>
</gene>
<proteinExistence type="predicted"/>
<protein>
    <submittedName>
        <fullName evidence="1">Uncharacterized protein</fullName>
    </submittedName>
</protein>